<dbReference type="KEGG" id="lgi:LOTGIDRAFT_155297"/>
<name>V3ZIF1_LOTGI</name>
<reference evidence="3 4" key="1">
    <citation type="journal article" date="2013" name="Nature">
        <title>Insights into bilaterian evolution from three spiralian genomes.</title>
        <authorList>
            <person name="Simakov O."/>
            <person name="Marletaz F."/>
            <person name="Cho S.J."/>
            <person name="Edsinger-Gonzales E."/>
            <person name="Havlak P."/>
            <person name="Hellsten U."/>
            <person name="Kuo D.H."/>
            <person name="Larsson T."/>
            <person name="Lv J."/>
            <person name="Arendt D."/>
            <person name="Savage R."/>
            <person name="Osoegawa K."/>
            <person name="de Jong P."/>
            <person name="Grimwood J."/>
            <person name="Chapman J.A."/>
            <person name="Shapiro H."/>
            <person name="Aerts A."/>
            <person name="Otillar R.P."/>
            <person name="Terry A.Y."/>
            <person name="Boore J.L."/>
            <person name="Grigoriev I.V."/>
            <person name="Lindberg D.R."/>
            <person name="Seaver E.C."/>
            <person name="Weisblat D.A."/>
            <person name="Putnam N.H."/>
            <person name="Rokhsar D.S."/>
        </authorList>
    </citation>
    <scope>NUCLEOTIDE SEQUENCE [LARGE SCALE GENOMIC DNA]</scope>
</reference>
<keyword evidence="2" id="KW-0732">Signal</keyword>
<dbReference type="Gene3D" id="3.20.80.10">
    <property type="entry name" value="Regulatory factor, effector binding domain"/>
    <property type="match status" value="1"/>
</dbReference>
<dbReference type="PANTHER" id="PTHR11220">
    <property type="entry name" value="HEME-BINDING PROTEIN-RELATED"/>
    <property type="match status" value="1"/>
</dbReference>
<dbReference type="Proteomes" id="UP000030746">
    <property type="component" value="Unassembled WGS sequence"/>
</dbReference>
<dbReference type="GeneID" id="20236665"/>
<dbReference type="PANTHER" id="PTHR11220:SF1">
    <property type="entry name" value="HEME-BINDING PROTEIN 2"/>
    <property type="match status" value="1"/>
</dbReference>
<sequence length="198" mass="23266">MALRNVVLVLLLQFVSCQRPYIVVNGKPSFCKNTLCPSFTVKNSTATYETRQYGPEKWIANDVVEQPLLFPTKKQLFMPLDKYTRRNRIPASSPLLVKSYSKVSNFTMMMYVPKSYTRNLRNRGYVYVTEKQNFTAYVRRSFAGNPNSILRWKYEANELKNALIRDKLTFNHDIFYSAIYSEPWATWASHNEIWFIAK</sequence>
<dbReference type="AlphaFoldDB" id="V3ZIF1"/>
<evidence type="ECO:0000313" key="3">
    <source>
        <dbReference type="EMBL" id="ESO83987.1"/>
    </source>
</evidence>
<dbReference type="Pfam" id="PF04832">
    <property type="entry name" value="SOUL"/>
    <property type="match status" value="1"/>
</dbReference>
<feature type="signal peptide" evidence="2">
    <location>
        <begin position="1"/>
        <end position="17"/>
    </location>
</feature>
<evidence type="ECO:0000256" key="1">
    <source>
        <dbReference type="ARBA" id="ARBA00009817"/>
    </source>
</evidence>
<proteinExistence type="inferred from homology"/>
<dbReference type="HOGENOM" id="CLU_068699_2_0_1"/>
<dbReference type="CTD" id="20236665"/>
<feature type="chain" id="PRO_5004715863" description="Heme-binding protein 2" evidence="2">
    <location>
        <begin position="18"/>
        <end position="198"/>
    </location>
</feature>
<dbReference type="SUPFAM" id="SSF55136">
    <property type="entry name" value="Probable bacterial effector-binding domain"/>
    <property type="match status" value="1"/>
</dbReference>
<evidence type="ECO:0000313" key="4">
    <source>
        <dbReference type="Proteomes" id="UP000030746"/>
    </source>
</evidence>
<dbReference type="RefSeq" id="XP_009065115.1">
    <property type="nucleotide sequence ID" value="XM_009066867.1"/>
</dbReference>
<evidence type="ECO:0000256" key="2">
    <source>
        <dbReference type="SAM" id="SignalP"/>
    </source>
</evidence>
<accession>V3ZIF1</accession>
<dbReference type="OrthoDB" id="6424451at2759"/>
<gene>
    <name evidence="3" type="ORF">LOTGIDRAFT_155297</name>
</gene>
<keyword evidence="4" id="KW-1185">Reference proteome</keyword>
<dbReference type="InterPro" id="IPR006917">
    <property type="entry name" value="SOUL_heme-bd"/>
</dbReference>
<dbReference type="EMBL" id="KB203566">
    <property type="protein sequence ID" value="ESO83987.1"/>
    <property type="molecule type" value="Genomic_DNA"/>
</dbReference>
<protein>
    <recommendedName>
        <fullName evidence="5">Heme-binding protein 2</fullName>
    </recommendedName>
</protein>
<organism evidence="3 4">
    <name type="scientific">Lottia gigantea</name>
    <name type="common">Giant owl limpet</name>
    <dbReference type="NCBI Taxonomy" id="225164"/>
    <lineage>
        <taxon>Eukaryota</taxon>
        <taxon>Metazoa</taxon>
        <taxon>Spiralia</taxon>
        <taxon>Lophotrochozoa</taxon>
        <taxon>Mollusca</taxon>
        <taxon>Gastropoda</taxon>
        <taxon>Patellogastropoda</taxon>
        <taxon>Lottioidea</taxon>
        <taxon>Lottiidae</taxon>
        <taxon>Lottia</taxon>
    </lineage>
</organism>
<dbReference type="InterPro" id="IPR011256">
    <property type="entry name" value="Reg_factor_effector_dom_sf"/>
</dbReference>
<evidence type="ECO:0008006" key="5">
    <source>
        <dbReference type="Google" id="ProtNLM"/>
    </source>
</evidence>
<comment type="similarity">
    <text evidence="1">Belongs to the HEBP family.</text>
</comment>